<keyword evidence="4 7" id="KW-1133">Transmembrane helix</keyword>
<feature type="transmembrane region" description="Helical" evidence="7">
    <location>
        <begin position="350"/>
        <end position="368"/>
    </location>
</feature>
<feature type="transmembrane region" description="Helical" evidence="7">
    <location>
        <begin position="389"/>
        <end position="412"/>
    </location>
</feature>
<dbReference type="InterPro" id="IPR011701">
    <property type="entry name" value="MFS"/>
</dbReference>
<dbReference type="AlphaFoldDB" id="A0A6L6X3Q2"/>
<feature type="transmembrane region" description="Helical" evidence="7">
    <location>
        <begin position="160"/>
        <end position="180"/>
    </location>
</feature>
<evidence type="ECO:0000256" key="6">
    <source>
        <dbReference type="SAM" id="MobiDB-lite"/>
    </source>
</evidence>
<evidence type="ECO:0000256" key="5">
    <source>
        <dbReference type="ARBA" id="ARBA00023136"/>
    </source>
</evidence>
<feature type="transmembrane region" description="Helical" evidence="7">
    <location>
        <begin position="94"/>
        <end position="115"/>
    </location>
</feature>
<evidence type="ECO:0000256" key="2">
    <source>
        <dbReference type="ARBA" id="ARBA00022475"/>
    </source>
</evidence>
<dbReference type="GO" id="GO:0005886">
    <property type="term" value="C:plasma membrane"/>
    <property type="evidence" value="ECO:0007669"/>
    <property type="project" value="UniProtKB-SubCell"/>
</dbReference>
<dbReference type="RefSeq" id="WP_157167821.1">
    <property type="nucleotide sequence ID" value="NZ_WPNZ01000016.1"/>
</dbReference>
<dbReference type="Proteomes" id="UP000483802">
    <property type="component" value="Unassembled WGS sequence"/>
</dbReference>
<keyword evidence="3 7" id="KW-0812">Transmembrane</keyword>
<feature type="region of interest" description="Disordered" evidence="6">
    <location>
        <begin position="1"/>
        <end position="22"/>
    </location>
</feature>
<dbReference type="EMBL" id="WPNZ01000016">
    <property type="protein sequence ID" value="MVO88401.1"/>
    <property type="molecule type" value="Genomic_DNA"/>
</dbReference>
<gene>
    <name evidence="8" type="ORF">GPA10_27465</name>
</gene>
<reference evidence="8 9" key="1">
    <citation type="submission" date="2019-11" db="EMBL/GenBank/DDBJ databases">
        <title>Streptomyces typhae sp. nov., a novel endophytic actinomycete isolated from the root of cattail pollen (Typha angustifolia L.).</title>
        <authorList>
            <person name="Peng C."/>
        </authorList>
    </citation>
    <scope>NUCLEOTIDE SEQUENCE [LARGE SCALE GENOMIC DNA]</scope>
    <source>
        <strain evidence="9">p1417</strain>
    </source>
</reference>
<protein>
    <submittedName>
        <fullName evidence="8">MFS transporter</fullName>
    </submittedName>
</protein>
<keyword evidence="5 7" id="KW-0472">Membrane</keyword>
<feature type="transmembrane region" description="Helical" evidence="7">
    <location>
        <begin position="418"/>
        <end position="436"/>
    </location>
</feature>
<dbReference type="PANTHER" id="PTHR23513:SF6">
    <property type="entry name" value="MAJOR FACILITATOR SUPERFAMILY ASSOCIATED DOMAIN-CONTAINING PROTEIN"/>
    <property type="match status" value="1"/>
</dbReference>
<dbReference type="SUPFAM" id="SSF103473">
    <property type="entry name" value="MFS general substrate transporter"/>
    <property type="match status" value="1"/>
</dbReference>
<accession>A0A6L6X3Q2</accession>
<feature type="transmembrane region" description="Helical" evidence="7">
    <location>
        <begin position="328"/>
        <end position="344"/>
    </location>
</feature>
<keyword evidence="2" id="KW-1003">Cell membrane</keyword>
<feature type="transmembrane region" description="Helical" evidence="7">
    <location>
        <begin position="296"/>
        <end position="316"/>
    </location>
</feature>
<proteinExistence type="predicted"/>
<feature type="transmembrane region" description="Helical" evidence="7">
    <location>
        <begin position="61"/>
        <end position="82"/>
    </location>
</feature>
<comment type="caution">
    <text evidence="8">The sequence shown here is derived from an EMBL/GenBank/DDBJ whole genome shotgun (WGS) entry which is preliminary data.</text>
</comment>
<dbReference type="CDD" id="cd06173">
    <property type="entry name" value="MFS_MefA_like"/>
    <property type="match status" value="1"/>
</dbReference>
<evidence type="ECO:0000313" key="9">
    <source>
        <dbReference type="Proteomes" id="UP000483802"/>
    </source>
</evidence>
<feature type="transmembrane region" description="Helical" evidence="7">
    <location>
        <begin position="31"/>
        <end position="55"/>
    </location>
</feature>
<evidence type="ECO:0000256" key="1">
    <source>
        <dbReference type="ARBA" id="ARBA00004651"/>
    </source>
</evidence>
<dbReference type="GO" id="GO:0022857">
    <property type="term" value="F:transmembrane transporter activity"/>
    <property type="evidence" value="ECO:0007669"/>
    <property type="project" value="InterPro"/>
</dbReference>
<feature type="transmembrane region" description="Helical" evidence="7">
    <location>
        <begin position="264"/>
        <end position="284"/>
    </location>
</feature>
<evidence type="ECO:0000256" key="7">
    <source>
        <dbReference type="SAM" id="Phobius"/>
    </source>
</evidence>
<sequence>MARRDTSRRTKLTAGPGAAQPSPLSDPNYRLFLGLQGLSALGDSFSHVAIPLLVLHQTGSVAQMGLVTGLTGLASIVTGLFAGIVADRVNRRRLLVVTDIARCVLFGMIPLVWLFATPIWLVYAVVPVAGVFAMLFQVTYVTVVPGIVAPGQILKANSHLYGTYAVASAGGPMLAGLVAAAFGPAAAIGIDAGTFAVSAVGILFVRIRAVRPPEAEGAAGGAGTAGAAGTVAGRSPADAGLRGVRKEFLTGARFLWRHPVLRPLTLLLGLLTFLTYGITDVLIYRVRHDLGHGEGVVGYVLTAGTLGTLAATLVVARLRGRLGFGPSWIGAHTLSGVALAGLGLTGSLPFLAALAACMLFCTGLGGINSMSLRQEVTPAHLLGRVTSSFWTIHNALGPVGAAAVTAAVAAWGVRSVCLVVGVCVVAVTLSGTLTGVGRARTGRTGEAQAP</sequence>
<feature type="transmembrane region" description="Helical" evidence="7">
    <location>
        <begin position="186"/>
        <end position="205"/>
    </location>
</feature>
<organism evidence="8 9">
    <name type="scientific">Streptomyces typhae</name>
    <dbReference type="NCBI Taxonomy" id="2681492"/>
    <lineage>
        <taxon>Bacteria</taxon>
        <taxon>Bacillati</taxon>
        <taxon>Actinomycetota</taxon>
        <taxon>Actinomycetes</taxon>
        <taxon>Kitasatosporales</taxon>
        <taxon>Streptomycetaceae</taxon>
        <taxon>Streptomyces</taxon>
    </lineage>
</organism>
<dbReference type="InterPro" id="IPR036259">
    <property type="entry name" value="MFS_trans_sf"/>
</dbReference>
<evidence type="ECO:0000256" key="4">
    <source>
        <dbReference type="ARBA" id="ARBA00022989"/>
    </source>
</evidence>
<evidence type="ECO:0000256" key="3">
    <source>
        <dbReference type="ARBA" id="ARBA00022692"/>
    </source>
</evidence>
<comment type="subcellular location">
    <subcellularLocation>
        <location evidence="1">Cell membrane</location>
        <topology evidence="1">Multi-pass membrane protein</topology>
    </subcellularLocation>
</comment>
<dbReference type="Pfam" id="PF07690">
    <property type="entry name" value="MFS_1"/>
    <property type="match status" value="1"/>
</dbReference>
<keyword evidence="9" id="KW-1185">Reference proteome</keyword>
<name>A0A6L6X3Q2_9ACTN</name>
<dbReference type="Gene3D" id="1.20.1250.20">
    <property type="entry name" value="MFS general substrate transporter like domains"/>
    <property type="match status" value="1"/>
</dbReference>
<dbReference type="PANTHER" id="PTHR23513">
    <property type="entry name" value="INTEGRAL MEMBRANE EFFLUX PROTEIN-RELATED"/>
    <property type="match status" value="1"/>
</dbReference>
<evidence type="ECO:0000313" key="8">
    <source>
        <dbReference type="EMBL" id="MVO88401.1"/>
    </source>
</evidence>
<feature type="transmembrane region" description="Helical" evidence="7">
    <location>
        <begin position="121"/>
        <end position="148"/>
    </location>
</feature>